<dbReference type="Proteomes" id="UP000438448">
    <property type="component" value="Unassembled WGS sequence"/>
</dbReference>
<reference evidence="1 2" key="1">
    <citation type="submission" date="2019-10" db="EMBL/GenBank/DDBJ databases">
        <title>Nocardia macrotermitis sp. nov. and Nocardia aurantia sp. nov., isolated from the gut of fungus growing-termite Macrotermes natalensis.</title>
        <authorList>
            <person name="Benndorf R."/>
            <person name="Schwitalla J."/>
            <person name="Martin K."/>
            <person name="De Beer W."/>
            <person name="Kaster A.-K."/>
            <person name="Vollmers J."/>
            <person name="Poulsen M."/>
            <person name="Beemelmanns C."/>
        </authorList>
    </citation>
    <scope>NUCLEOTIDE SEQUENCE [LARGE SCALE GENOMIC DNA]</scope>
    <source>
        <strain evidence="1 2">RB20</strain>
    </source>
</reference>
<sequence>MSVPGMYGGFDISLAESGAEVELSVESWR</sequence>
<dbReference type="EMBL" id="WEGK01000010">
    <property type="protein sequence ID" value="MQY21672.1"/>
    <property type="molecule type" value="Genomic_DNA"/>
</dbReference>
<evidence type="ECO:0000313" key="2">
    <source>
        <dbReference type="Proteomes" id="UP000438448"/>
    </source>
</evidence>
<gene>
    <name evidence="1" type="ORF">NRB20_47850</name>
</gene>
<dbReference type="AlphaFoldDB" id="A0A7K0D8P1"/>
<proteinExistence type="predicted"/>
<comment type="caution">
    <text evidence="1">The sequence shown here is derived from an EMBL/GenBank/DDBJ whole genome shotgun (WGS) entry which is preliminary data.</text>
</comment>
<organism evidence="1 2">
    <name type="scientific">Nocardia macrotermitis</name>
    <dbReference type="NCBI Taxonomy" id="2585198"/>
    <lineage>
        <taxon>Bacteria</taxon>
        <taxon>Bacillati</taxon>
        <taxon>Actinomycetota</taxon>
        <taxon>Actinomycetes</taxon>
        <taxon>Mycobacteriales</taxon>
        <taxon>Nocardiaceae</taxon>
        <taxon>Nocardia</taxon>
    </lineage>
</organism>
<accession>A0A7K0D8P1</accession>
<evidence type="ECO:0000313" key="1">
    <source>
        <dbReference type="EMBL" id="MQY21672.1"/>
    </source>
</evidence>
<keyword evidence="2" id="KW-1185">Reference proteome</keyword>
<name>A0A7K0D8P1_9NOCA</name>
<protein>
    <submittedName>
        <fullName evidence="1">Uncharacterized protein</fullName>
    </submittedName>
</protein>